<dbReference type="KEGG" id="dfl:DFE_2282"/>
<dbReference type="SUPFAM" id="SSF51182">
    <property type="entry name" value="RmlC-like cupins"/>
    <property type="match status" value="1"/>
</dbReference>
<feature type="domain" description="HTH cro/C1-type" evidence="2">
    <location>
        <begin position="10"/>
        <end position="64"/>
    </location>
</feature>
<evidence type="ECO:0000313" key="3">
    <source>
        <dbReference type="EMBL" id="BBD09008.1"/>
    </source>
</evidence>
<dbReference type="PROSITE" id="PS50943">
    <property type="entry name" value="HTH_CROC1"/>
    <property type="match status" value="1"/>
</dbReference>
<dbReference type="SMART" id="SM00530">
    <property type="entry name" value="HTH_XRE"/>
    <property type="match status" value="1"/>
</dbReference>
<dbReference type="SUPFAM" id="SSF47413">
    <property type="entry name" value="lambda repressor-like DNA-binding domains"/>
    <property type="match status" value="1"/>
</dbReference>
<dbReference type="AlphaFoldDB" id="A0A2Z6B0N5"/>
<dbReference type="InterPro" id="IPR010982">
    <property type="entry name" value="Lambda_DNA-bd_dom_sf"/>
</dbReference>
<proteinExistence type="predicted"/>
<dbReference type="RefSeq" id="WP_126379617.1">
    <property type="nucleotide sequence ID" value="NZ_AP017378.1"/>
</dbReference>
<dbReference type="Gene3D" id="2.60.120.10">
    <property type="entry name" value="Jelly Rolls"/>
    <property type="match status" value="1"/>
</dbReference>
<name>A0A2Z6B0N5_9BACT</name>
<dbReference type="Proteomes" id="UP000269883">
    <property type="component" value="Chromosome"/>
</dbReference>
<reference evidence="3 4" key="1">
    <citation type="journal article" date="2018" name="Sci. Adv.">
        <title>Multi-heme cytochromes provide a pathway for survival in energy-limited environments.</title>
        <authorList>
            <person name="Deng X."/>
            <person name="Dohmae N."/>
            <person name="Nealson K.H."/>
            <person name="Hashimoto K."/>
            <person name="Okamoto A."/>
        </authorList>
    </citation>
    <scope>NUCLEOTIDE SEQUENCE [LARGE SCALE GENOMIC DNA]</scope>
    <source>
        <strain evidence="3 4">IS5</strain>
    </source>
</reference>
<dbReference type="PANTHER" id="PTHR46797">
    <property type="entry name" value="HTH-TYPE TRANSCRIPTIONAL REGULATOR"/>
    <property type="match status" value="1"/>
</dbReference>
<dbReference type="GO" id="GO:0003700">
    <property type="term" value="F:DNA-binding transcription factor activity"/>
    <property type="evidence" value="ECO:0007669"/>
    <property type="project" value="TreeGrafter"/>
</dbReference>
<dbReference type="Pfam" id="PF07883">
    <property type="entry name" value="Cupin_2"/>
    <property type="match status" value="1"/>
</dbReference>
<protein>
    <submittedName>
        <fullName evidence="3">Transcriptional regulator, XRE family</fullName>
    </submittedName>
</protein>
<dbReference type="GO" id="GO:0005829">
    <property type="term" value="C:cytosol"/>
    <property type="evidence" value="ECO:0007669"/>
    <property type="project" value="TreeGrafter"/>
</dbReference>
<keyword evidence="1" id="KW-0238">DNA-binding</keyword>
<organism evidence="3 4">
    <name type="scientific">Desulfovibrio ferrophilus</name>
    <dbReference type="NCBI Taxonomy" id="241368"/>
    <lineage>
        <taxon>Bacteria</taxon>
        <taxon>Pseudomonadati</taxon>
        <taxon>Thermodesulfobacteriota</taxon>
        <taxon>Desulfovibrionia</taxon>
        <taxon>Desulfovibrionales</taxon>
        <taxon>Desulfovibrionaceae</taxon>
        <taxon>Desulfovibrio</taxon>
    </lineage>
</organism>
<evidence type="ECO:0000256" key="1">
    <source>
        <dbReference type="ARBA" id="ARBA00023125"/>
    </source>
</evidence>
<keyword evidence="4" id="KW-1185">Reference proteome</keyword>
<dbReference type="InterPro" id="IPR013096">
    <property type="entry name" value="Cupin_2"/>
</dbReference>
<dbReference type="EMBL" id="AP017378">
    <property type="protein sequence ID" value="BBD09008.1"/>
    <property type="molecule type" value="Genomic_DNA"/>
</dbReference>
<dbReference type="InterPro" id="IPR014710">
    <property type="entry name" value="RmlC-like_jellyroll"/>
</dbReference>
<evidence type="ECO:0000259" key="2">
    <source>
        <dbReference type="PROSITE" id="PS50943"/>
    </source>
</evidence>
<dbReference type="CDD" id="cd02209">
    <property type="entry name" value="cupin_XRE_C"/>
    <property type="match status" value="1"/>
</dbReference>
<dbReference type="PANTHER" id="PTHR46797:SF19">
    <property type="entry name" value="BLL2473 PROTEIN"/>
    <property type="match status" value="1"/>
</dbReference>
<gene>
    <name evidence="3" type="ORF">DFE_2282</name>
</gene>
<sequence>MENGKIGIRIKSYRESKDLSVEQMAEKTGLDAAFIVAIENQTASPALGPLVKIARALGVRLGTFTDDALTDDPLIHRLVDRKLDSEPLASGEKHPEMTYQHLGKGKADRHMEPFFIRLEPEGDEPEMSSHEGEEFVVVMSGEVVLRYGQEVHILTPGDSMYYNSVVPHHVGSKGPGPAEIYAVVYVPF</sequence>
<dbReference type="InterPro" id="IPR011051">
    <property type="entry name" value="RmlC_Cupin_sf"/>
</dbReference>
<dbReference type="OrthoDB" id="5343295at2"/>
<accession>A0A2Z6B0N5</accession>
<dbReference type="GO" id="GO:0003677">
    <property type="term" value="F:DNA binding"/>
    <property type="evidence" value="ECO:0007669"/>
    <property type="project" value="UniProtKB-KW"/>
</dbReference>
<dbReference type="Gene3D" id="1.10.260.40">
    <property type="entry name" value="lambda repressor-like DNA-binding domains"/>
    <property type="match status" value="1"/>
</dbReference>
<evidence type="ECO:0000313" key="4">
    <source>
        <dbReference type="Proteomes" id="UP000269883"/>
    </source>
</evidence>
<dbReference type="InterPro" id="IPR001387">
    <property type="entry name" value="Cro/C1-type_HTH"/>
</dbReference>
<dbReference type="CDD" id="cd00093">
    <property type="entry name" value="HTH_XRE"/>
    <property type="match status" value="1"/>
</dbReference>
<dbReference type="Pfam" id="PF01381">
    <property type="entry name" value="HTH_3"/>
    <property type="match status" value="1"/>
</dbReference>
<dbReference type="InterPro" id="IPR050807">
    <property type="entry name" value="TransReg_Diox_bact_type"/>
</dbReference>